<keyword evidence="8 10" id="KW-0333">Golgi apparatus</keyword>
<evidence type="ECO:0000313" key="12">
    <source>
        <dbReference type="Proteomes" id="UP000037460"/>
    </source>
</evidence>
<evidence type="ECO:0000256" key="8">
    <source>
        <dbReference type="ARBA" id="ARBA00023034"/>
    </source>
</evidence>
<protein>
    <recommendedName>
        <fullName evidence="10">Hexosyltransferase</fullName>
        <ecNumber evidence="10">2.4.1.-</ecNumber>
    </recommendedName>
</protein>
<evidence type="ECO:0000256" key="6">
    <source>
        <dbReference type="ARBA" id="ARBA00022968"/>
    </source>
</evidence>
<name>A0A0M0K6P4_9EUKA</name>
<keyword evidence="3 10" id="KW-0328">Glycosyltransferase</keyword>
<keyword evidence="7" id="KW-1133">Transmembrane helix</keyword>
<dbReference type="InterPro" id="IPR002659">
    <property type="entry name" value="Glyco_trans_31"/>
</dbReference>
<comment type="caution">
    <text evidence="11">The sequence shown here is derived from an EMBL/GenBank/DDBJ whole genome shotgun (WGS) entry which is preliminary data.</text>
</comment>
<dbReference type="GO" id="GO:0000139">
    <property type="term" value="C:Golgi membrane"/>
    <property type="evidence" value="ECO:0007669"/>
    <property type="project" value="UniProtKB-SubCell"/>
</dbReference>
<dbReference type="Gene3D" id="3.90.550.50">
    <property type="match status" value="1"/>
</dbReference>
<dbReference type="EC" id="2.4.1.-" evidence="10"/>
<gene>
    <name evidence="11" type="ORF">Ctob_007863</name>
</gene>
<evidence type="ECO:0000256" key="10">
    <source>
        <dbReference type="RuleBase" id="RU363063"/>
    </source>
</evidence>
<evidence type="ECO:0000256" key="2">
    <source>
        <dbReference type="ARBA" id="ARBA00008661"/>
    </source>
</evidence>
<evidence type="ECO:0000256" key="3">
    <source>
        <dbReference type="ARBA" id="ARBA00022676"/>
    </source>
</evidence>
<dbReference type="EMBL" id="JWZX01001185">
    <property type="protein sequence ID" value="KOO34541.1"/>
    <property type="molecule type" value="Genomic_DNA"/>
</dbReference>
<sequence>DAFSCRCLSCGAVASSSSSLTTQSPPSALRVLAGVLSGPRAPGTKRRNAIRNSWMRYPGVGEELLVCFALGERGLTKRERKSFDATDVLWLDVEEPRMLTMSKVFAWWRAASSAIHWLTHAVKVDDDTYVHVPNLLRDLARASADTPHLCYAPLAHAGYNPSTFRMCGWSWQDSVRPWKARGCAARGMVPPFPFPLGAFQLLSRPLVQALGSSADVAAFASAANASGFQRTRESNEDVALGYWLWRLRQLHRFNISFVGINARATNLGCFRNGGLYQQPKSNAIVIHRIKGAAGMTYVWTRLHDGLPHDAIRCARDAEIELPKGAFVFDKRVQQQIREGEITLDFDQKTNMLSMRFNKRTKLPMQLQNSSASFFAEPSRPAG</sequence>
<evidence type="ECO:0000256" key="9">
    <source>
        <dbReference type="ARBA" id="ARBA00023136"/>
    </source>
</evidence>
<comment type="similarity">
    <text evidence="2 10">Belongs to the glycosyltransferase 31 family.</text>
</comment>
<evidence type="ECO:0000256" key="5">
    <source>
        <dbReference type="ARBA" id="ARBA00022692"/>
    </source>
</evidence>
<keyword evidence="12" id="KW-1185">Reference proteome</keyword>
<feature type="non-terminal residue" evidence="11">
    <location>
        <position position="1"/>
    </location>
</feature>
<dbReference type="GO" id="GO:0016758">
    <property type="term" value="F:hexosyltransferase activity"/>
    <property type="evidence" value="ECO:0007669"/>
    <property type="project" value="InterPro"/>
</dbReference>
<reference evidence="12" key="1">
    <citation type="journal article" date="2015" name="PLoS Genet.">
        <title>Genome Sequence and Transcriptome Analyses of Chrysochromulina tobin: Metabolic Tools for Enhanced Algal Fitness in the Prominent Order Prymnesiales (Haptophyceae).</title>
        <authorList>
            <person name="Hovde B.T."/>
            <person name="Deodato C.R."/>
            <person name="Hunsperger H.M."/>
            <person name="Ryken S.A."/>
            <person name="Yost W."/>
            <person name="Jha R.K."/>
            <person name="Patterson J."/>
            <person name="Monnat R.J. Jr."/>
            <person name="Barlow S.B."/>
            <person name="Starkenburg S.R."/>
            <person name="Cattolico R.A."/>
        </authorList>
    </citation>
    <scope>NUCLEOTIDE SEQUENCE</scope>
    <source>
        <strain evidence="12">CCMP291</strain>
    </source>
</reference>
<evidence type="ECO:0000256" key="4">
    <source>
        <dbReference type="ARBA" id="ARBA00022679"/>
    </source>
</evidence>
<keyword evidence="9" id="KW-0472">Membrane</keyword>
<proteinExistence type="inferred from homology"/>
<dbReference type="Proteomes" id="UP000037460">
    <property type="component" value="Unassembled WGS sequence"/>
</dbReference>
<dbReference type="AlphaFoldDB" id="A0A0M0K6P4"/>
<keyword evidence="6" id="KW-0735">Signal-anchor</keyword>
<accession>A0A0M0K6P4</accession>
<dbReference type="PANTHER" id="PTHR11214">
    <property type="entry name" value="BETA-1,3-N-ACETYLGLUCOSAMINYLTRANSFERASE"/>
    <property type="match status" value="1"/>
</dbReference>
<evidence type="ECO:0000256" key="7">
    <source>
        <dbReference type="ARBA" id="ARBA00022989"/>
    </source>
</evidence>
<dbReference type="OrthoDB" id="1158011at2759"/>
<comment type="subcellular location">
    <subcellularLocation>
        <location evidence="1 10">Golgi apparatus membrane</location>
        <topology evidence="1 10">Single-pass type II membrane protein</topology>
    </subcellularLocation>
</comment>
<evidence type="ECO:0000256" key="1">
    <source>
        <dbReference type="ARBA" id="ARBA00004323"/>
    </source>
</evidence>
<evidence type="ECO:0000313" key="11">
    <source>
        <dbReference type="EMBL" id="KOO34541.1"/>
    </source>
</evidence>
<organism evidence="11 12">
    <name type="scientific">Chrysochromulina tobinii</name>
    <dbReference type="NCBI Taxonomy" id="1460289"/>
    <lineage>
        <taxon>Eukaryota</taxon>
        <taxon>Haptista</taxon>
        <taxon>Haptophyta</taxon>
        <taxon>Prymnesiophyceae</taxon>
        <taxon>Prymnesiales</taxon>
        <taxon>Chrysochromulinaceae</taxon>
        <taxon>Chrysochromulina</taxon>
    </lineage>
</organism>
<keyword evidence="5" id="KW-0812">Transmembrane</keyword>
<keyword evidence="4" id="KW-0808">Transferase</keyword>
<dbReference type="Pfam" id="PF01762">
    <property type="entry name" value="Galactosyl_T"/>
    <property type="match status" value="1"/>
</dbReference>